<keyword evidence="9" id="KW-1133">Transmembrane helix</keyword>
<dbReference type="GO" id="GO:0005506">
    <property type="term" value="F:iron ion binding"/>
    <property type="evidence" value="ECO:0007669"/>
    <property type="project" value="InterPro"/>
</dbReference>
<reference evidence="10 11" key="1">
    <citation type="submission" date="2019-04" db="EMBL/GenBank/DDBJ databases">
        <title>Friends and foes A comparative genomics study of 23 Aspergillus species from section Flavi.</title>
        <authorList>
            <consortium name="DOE Joint Genome Institute"/>
            <person name="Kjaerbolling I."/>
            <person name="Vesth T."/>
            <person name="Frisvad J.C."/>
            <person name="Nybo J.L."/>
            <person name="Theobald S."/>
            <person name="Kildgaard S."/>
            <person name="Isbrandt T."/>
            <person name="Kuo A."/>
            <person name="Sato A."/>
            <person name="Lyhne E.K."/>
            <person name="Kogle M.E."/>
            <person name="Wiebenga A."/>
            <person name="Kun R.S."/>
            <person name="Lubbers R.J."/>
            <person name="Makela M.R."/>
            <person name="Barry K."/>
            <person name="Chovatia M."/>
            <person name="Clum A."/>
            <person name="Daum C."/>
            <person name="Haridas S."/>
            <person name="He G."/>
            <person name="LaButti K."/>
            <person name="Lipzen A."/>
            <person name="Mondo S."/>
            <person name="Riley R."/>
            <person name="Salamov A."/>
            <person name="Simmons B.A."/>
            <person name="Magnuson J.K."/>
            <person name="Henrissat B."/>
            <person name="Mortensen U.H."/>
            <person name="Larsen T.O."/>
            <person name="Devries R.P."/>
            <person name="Grigoriev I.V."/>
            <person name="Machida M."/>
            <person name="Baker S.E."/>
            <person name="Andersen M.R."/>
        </authorList>
    </citation>
    <scope>NUCLEOTIDE SEQUENCE [LARGE SCALE GENOMIC DNA]</scope>
    <source>
        <strain evidence="10 11">CBS 117626</strain>
    </source>
</reference>
<dbReference type="PRINTS" id="PR00463">
    <property type="entry name" value="EP450I"/>
</dbReference>
<proteinExistence type="inferred from homology"/>
<evidence type="ECO:0000256" key="2">
    <source>
        <dbReference type="ARBA" id="ARBA00010617"/>
    </source>
</evidence>
<dbReference type="Gene3D" id="1.10.630.10">
    <property type="entry name" value="Cytochrome P450"/>
    <property type="match status" value="1"/>
</dbReference>
<sequence length="508" mass="58530">MEATITLTDLGLFIVLYSLGLVIYRLYFSPLANFPGSKLAAATGWYEFYFDYWKSGKYIFEIERMHQVHGPIVRINPHELSIHDPDFYNEIYVTESKRRTSHYDAFAQGVELDGSHLLTVDHNLHRKRRKPLEPFFSRAGIARLEPVLVEMARKLELRLRRHEGTRTVITLDHVFSAFAGDIIRRVCFSRDDVGDLFMDHPDFSPDWYNTNHSILKYLPVFSGFPLLAKIVRYIPESILLKAFPQGQSLNRLENVALQKITHVMNSKETAEIKDTRREVSLFQHIVESDMPESERSPKRLVQEAKVLLGAGTVTTAHTIAFASYYILAISEIKAKLQAELREVMDGWPEKVPTFTDLEQLQYLQAIIRESLRMSYGVMHRLPRVSPDLPIQYKDFTIPVGTPVGMSAYYMHTDPAVYPEPMKFRPERWLGTIDPAMHRNFVPFCRGSRNCLGMNLAMAEISLILAVLHRPNGLKLELYETDVTDVMILHDFMIPLPKFTSKGVRVLIR</sequence>
<evidence type="ECO:0000313" key="10">
    <source>
        <dbReference type="EMBL" id="KAE8156596.1"/>
    </source>
</evidence>
<dbReference type="PANTHER" id="PTHR24305">
    <property type="entry name" value="CYTOCHROME P450"/>
    <property type="match status" value="1"/>
</dbReference>
<dbReference type="InterPro" id="IPR002401">
    <property type="entry name" value="Cyt_P450_E_grp-I"/>
</dbReference>
<keyword evidence="6 8" id="KW-0408">Iron</keyword>
<comment type="similarity">
    <text evidence="2">Belongs to the cytochrome P450 family.</text>
</comment>
<dbReference type="OrthoDB" id="3945418at2759"/>
<evidence type="ECO:0000256" key="9">
    <source>
        <dbReference type="SAM" id="Phobius"/>
    </source>
</evidence>
<dbReference type="EMBL" id="ML738754">
    <property type="protein sequence ID" value="KAE8156596.1"/>
    <property type="molecule type" value="Genomic_DNA"/>
</dbReference>
<name>A0A5N6UDN9_ASPTM</name>
<evidence type="ECO:0000313" key="11">
    <source>
        <dbReference type="Proteomes" id="UP000326950"/>
    </source>
</evidence>
<accession>A0A5N6UDN9</accession>
<evidence type="ECO:0000256" key="4">
    <source>
        <dbReference type="ARBA" id="ARBA00022723"/>
    </source>
</evidence>
<feature type="transmembrane region" description="Helical" evidence="9">
    <location>
        <begin position="6"/>
        <end position="28"/>
    </location>
</feature>
<dbReference type="SUPFAM" id="SSF48264">
    <property type="entry name" value="Cytochrome P450"/>
    <property type="match status" value="1"/>
</dbReference>
<keyword evidence="7" id="KW-0503">Monooxygenase</keyword>
<dbReference type="GO" id="GO:0016705">
    <property type="term" value="F:oxidoreductase activity, acting on paired donors, with incorporation or reduction of molecular oxygen"/>
    <property type="evidence" value="ECO:0007669"/>
    <property type="project" value="InterPro"/>
</dbReference>
<keyword evidence="4 8" id="KW-0479">Metal-binding</keyword>
<dbReference type="Proteomes" id="UP000326950">
    <property type="component" value="Unassembled WGS sequence"/>
</dbReference>
<organism evidence="10 11">
    <name type="scientific">Aspergillus tamarii</name>
    <dbReference type="NCBI Taxonomy" id="41984"/>
    <lineage>
        <taxon>Eukaryota</taxon>
        <taxon>Fungi</taxon>
        <taxon>Dikarya</taxon>
        <taxon>Ascomycota</taxon>
        <taxon>Pezizomycotina</taxon>
        <taxon>Eurotiomycetes</taxon>
        <taxon>Eurotiomycetidae</taxon>
        <taxon>Eurotiales</taxon>
        <taxon>Aspergillaceae</taxon>
        <taxon>Aspergillus</taxon>
        <taxon>Aspergillus subgen. Circumdati</taxon>
    </lineage>
</organism>
<evidence type="ECO:0000256" key="6">
    <source>
        <dbReference type="ARBA" id="ARBA00023004"/>
    </source>
</evidence>
<keyword evidence="11" id="KW-1185">Reference proteome</keyword>
<evidence type="ECO:0000256" key="1">
    <source>
        <dbReference type="ARBA" id="ARBA00001971"/>
    </source>
</evidence>
<dbReference type="CDD" id="cd11062">
    <property type="entry name" value="CYP58-like"/>
    <property type="match status" value="1"/>
</dbReference>
<dbReference type="InterPro" id="IPR036396">
    <property type="entry name" value="Cyt_P450_sf"/>
</dbReference>
<evidence type="ECO:0000256" key="7">
    <source>
        <dbReference type="ARBA" id="ARBA00023033"/>
    </source>
</evidence>
<evidence type="ECO:0000256" key="3">
    <source>
        <dbReference type="ARBA" id="ARBA00022617"/>
    </source>
</evidence>
<dbReference type="PANTHER" id="PTHR24305:SF157">
    <property type="entry name" value="N-ACETYLTRYPTOPHAN 6-HYDROXYLASE IVOC-RELATED"/>
    <property type="match status" value="1"/>
</dbReference>
<dbReference type="Pfam" id="PF00067">
    <property type="entry name" value="p450"/>
    <property type="match status" value="1"/>
</dbReference>
<dbReference type="AlphaFoldDB" id="A0A5N6UDN9"/>
<keyword evidence="9" id="KW-0812">Transmembrane</keyword>
<evidence type="ECO:0000256" key="5">
    <source>
        <dbReference type="ARBA" id="ARBA00023002"/>
    </source>
</evidence>
<dbReference type="GO" id="GO:0020037">
    <property type="term" value="F:heme binding"/>
    <property type="evidence" value="ECO:0007669"/>
    <property type="project" value="InterPro"/>
</dbReference>
<dbReference type="PRINTS" id="PR00385">
    <property type="entry name" value="P450"/>
</dbReference>
<gene>
    <name evidence="10" type="ORF">BDV40DRAFT_309470</name>
</gene>
<dbReference type="InterPro" id="IPR001128">
    <property type="entry name" value="Cyt_P450"/>
</dbReference>
<keyword evidence="3 8" id="KW-0349">Heme</keyword>
<keyword evidence="9" id="KW-0472">Membrane</keyword>
<comment type="cofactor">
    <cofactor evidence="1 8">
        <name>heme</name>
        <dbReference type="ChEBI" id="CHEBI:30413"/>
    </cofactor>
</comment>
<keyword evidence="5" id="KW-0560">Oxidoreductase</keyword>
<protein>
    <submittedName>
        <fullName evidence="10">Cytochrome P450</fullName>
    </submittedName>
</protein>
<dbReference type="GO" id="GO:0004497">
    <property type="term" value="F:monooxygenase activity"/>
    <property type="evidence" value="ECO:0007669"/>
    <property type="project" value="UniProtKB-KW"/>
</dbReference>
<evidence type="ECO:0000256" key="8">
    <source>
        <dbReference type="PIRSR" id="PIRSR602401-1"/>
    </source>
</evidence>
<feature type="binding site" description="axial binding residue" evidence="8">
    <location>
        <position position="450"/>
    </location>
    <ligand>
        <name>heme</name>
        <dbReference type="ChEBI" id="CHEBI:30413"/>
    </ligand>
    <ligandPart>
        <name>Fe</name>
        <dbReference type="ChEBI" id="CHEBI:18248"/>
    </ligandPart>
</feature>
<dbReference type="InterPro" id="IPR050121">
    <property type="entry name" value="Cytochrome_P450_monoxygenase"/>
</dbReference>